<dbReference type="PANTHER" id="PTHR46250:SF15">
    <property type="entry name" value="OS01G0523800 PROTEIN"/>
    <property type="match status" value="1"/>
</dbReference>
<dbReference type="AlphaFoldDB" id="A0AAW2JVU5"/>
<comment type="caution">
    <text evidence="5">The sequence shown here is derived from an EMBL/GenBank/DDBJ whole genome shotgun (WGS) entry which is preliminary data.</text>
</comment>
<dbReference type="Pfam" id="PF13359">
    <property type="entry name" value="DDE_Tnp_4"/>
    <property type="match status" value="1"/>
</dbReference>
<comment type="cofactor">
    <cofactor evidence="1">
        <name>a divalent metal cation</name>
        <dbReference type="ChEBI" id="CHEBI:60240"/>
    </cofactor>
</comment>
<dbReference type="PANTHER" id="PTHR46250">
    <property type="entry name" value="MYB/SANT-LIKE DNA-BINDING DOMAIN PROTEIN-RELATED"/>
    <property type="match status" value="1"/>
</dbReference>
<dbReference type="EMBL" id="JACGWM010000790">
    <property type="protein sequence ID" value="KAL0298213.1"/>
    <property type="molecule type" value="Genomic_DNA"/>
</dbReference>
<organism evidence="5">
    <name type="scientific">Sesamum calycinum</name>
    <dbReference type="NCBI Taxonomy" id="2727403"/>
    <lineage>
        <taxon>Eukaryota</taxon>
        <taxon>Viridiplantae</taxon>
        <taxon>Streptophyta</taxon>
        <taxon>Embryophyta</taxon>
        <taxon>Tracheophyta</taxon>
        <taxon>Spermatophyta</taxon>
        <taxon>Magnoliopsida</taxon>
        <taxon>eudicotyledons</taxon>
        <taxon>Gunneridae</taxon>
        <taxon>Pentapetalae</taxon>
        <taxon>asterids</taxon>
        <taxon>lamiids</taxon>
        <taxon>Lamiales</taxon>
        <taxon>Pedaliaceae</taxon>
        <taxon>Sesamum</taxon>
    </lineage>
</organism>
<gene>
    <name evidence="5" type="ORF">Scaly_3070200</name>
</gene>
<feature type="region of interest" description="Disordered" evidence="3">
    <location>
        <begin position="207"/>
        <end position="236"/>
    </location>
</feature>
<sequence length="370" mass="41649">MERTLMFVLKQKTELGIGHVKALAVNVLGVCDRDMRFIYVLVGWEGSAADSRVLRDAITRPTGLKIPRGNYYLVDGGYSNGEGFLSPYRGVRYHLKEWESGNNTPQNHQEFFNMKHASARNVIERVLEQLLNKACPNSGLKAEPHISSKIHVWKKTYGCINDMMAGVVLVGVRPPTLLTLLRYKSFPYYAQWCEVFGKDRATGERGFDPILAPRNPSHTAETERSENVPVTPEYYVPTPDPTLYGDDDEFMNSFASATAQPTVNRADTERVSSRKRKMVATDIDEKFEAFVNVTDRRLGDIAKRFGMEAEESQARKQVWSVVESIPDLTIEEKCAVSKKLVNNKADLDLFFTMSTAGKDTFVKMLASGKV</sequence>
<proteinExistence type="predicted"/>
<evidence type="ECO:0000256" key="3">
    <source>
        <dbReference type="SAM" id="MobiDB-lite"/>
    </source>
</evidence>
<protein>
    <recommendedName>
        <fullName evidence="4">DDE Tnp4 domain-containing protein</fullName>
    </recommendedName>
</protein>
<feature type="domain" description="DDE Tnp4" evidence="4">
    <location>
        <begin position="24"/>
        <end position="130"/>
    </location>
</feature>
<evidence type="ECO:0000259" key="4">
    <source>
        <dbReference type="Pfam" id="PF13359"/>
    </source>
</evidence>
<dbReference type="GO" id="GO:0046872">
    <property type="term" value="F:metal ion binding"/>
    <property type="evidence" value="ECO:0007669"/>
    <property type="project" value="UniProtKB-KW"/>
</dbReference>
<reference evidence="5" key="1">
    <citation type="submission" date="2020-06" db="EMBL/GenBank/DDBJ databases">
        <authorList>
            <person name="Li T."/>
            <person name="Hu X."/>
            <person name="Zhang T."/>
            <person name="Song X."/>
            <person name="Zhang H."/>
            <person name="Dai N."/>
            <person name="Sheng W."/>
            <person name="Hou X."/>
            <person name="Wei L."/>
        </authorList>
    </citation>
    <scope>NUCLEOTIDE SEQUENCE</scope>
    <source>
        <strain evidence="5">KEN8</strain>
        <tissue evidence="5">Leaf</tissue>
    </source>
</reference>
<evidence type="ECO:0000313" key="5">
    <source>
        <dbReference type="EMBL" id="KAL0298213.1"/>
    </source>
</evidence>
<evidence type="ECO:0000256" key="2">
    <source>
        <dbReference type="ARBA" id="ARBA00022723"/>
    </source>
</evidence>
<evidence type="ECO:0000256" key="1">
    <source>
        <dbReference type="ARBA" id="ARBA00001968"/>
    </source>
</evidence>
<name>A0AAW2JVU5_9LAMI</name>
<accession>A0AAW2JVU5</accession>
<dbReference type="InterPro" id="IPR027806">
    <property type="entry name" value="HARBI1_dom"/>
</dbReference>
<keyword evidence="2" id="KW-0479">Metal-binding</keyword>
<reference evidence="5" key="2">
    <citation type="journal article" date="2024" name="Plant">
        <title>Genomic evolution and insights into agronomic trait innovations of Sesamum species.</title>
        <authorList>
            <person name="Miao H."/>
            <person name="Wang L."/>
            <person name="Qu L."/>
            <person name="Liu H."/>
            <person name="Sun Y."/>
            <person name="Le M."/>
            <person name="Wang Q."/>
            <person name="Wei S."/>
            <person name="Zheng Y."/>
            <person name="Lin W."/>
            <person name="Duan Y."/>
            <person name="Cao H."/>
            <person name="Xiong S."/>
            <person name="Wang X."/>
            <person name="Wei L."/>
            <person name="Li C."/>
            <person name="Ma Q."/>
            <person name="Ju M."/>
            <person name="Zhao R."/>
            <person name="Li G."/>
            <person name="Mu C."/>
            <person name="Tian Q."/>
            <person name="Mei H."/>
            <person name="Zhang T."/>
            <person name="Gao T."/>
            <person name="Zhang H."/>
        </authorList>
    </citation>
    <scope>NUCLEOTIDE SEQUENCE</scope>
    <source>
        <strain evidence="5">KEN8</strain>
    </source>
</reference>